<dbReference type="Proteomes" id="UP000069030">
    <property type="component" value="Chromosome"/>
</dbReference>
<dbReference type="Gene3D" id="3.40.50.360">
    <property type="match status" value="1"/>
</dbReference>
<dbReference type="GO" id="GO:0010181">
    <property type="term" value="F:FMN binding"/>
    <property type="evidence" value="ECO:0007669"/>
    <property type="project" value="TreeGrafter"/>
</dbReference>
<protein>
    <submittedName>
        <fullName evidence="2">NADPH-dependent FMN reductase</fullName>
    </submittedName>
</protein>
<dbReference type="AlphaFoldDB" id="A0AAI8G538"/>
<dbReference type="Pfam" id="PF03358">
    <property type="entry name" value="FMN_red"/>
    <property type="match status" value="1"/>
</dbReference>
<evidence type="ECO:0000259" key="1">
    <source>
        <dbReference type="Pfam" id="PF03358"/>
    </source>
</evidence>
<sequence>MRILGFAASTSSTSINKKLVEYTVPLFPAGEVEVIDLNDYKVPPFSVDQEKQGFPEGAKLFLEKIKQSDAIICSMSEHNRNWTACFKNLFDWCSRIELKLFQERPMFLMSTSPGGYGGQNSLNLAKTVFPQFGGQVKDSFALPKYYENFDEVNGIVNSELAAELKEKIEKYRSELNEVAL</sequence>
<dbReference type="SUPFAM" id="SSF52218">
    <property type="entry name" value="Flavoproteins"/>
    <property type="match status" value="1"/>
</dbReference>
<dbReference type="GO" id="GO:0005829">
    <property type="term" value="C:cytosol"/>
    <property type="evidence" value="ECO:0007669"/>
    <property type="project" value="TreeGrafter"/>
</dbReference>
<dbReference type="PANTHER" id="PTHR30543">
    <property type="entry name" value="CHROMATE REDUCTASE"/>
    <property type="match status" value="1"/>
</dbReference>
<proteinExistence type="predicted"/>
<evidence type="ECO:0000313" key="2">
    <source>
        <dbReference type="EMBL" id="ALU26446.1"/>
    </source>
</evidence>
<organism evidence="2 3">
    <name type="scientific">Myroides odoratimimus</name>
    <dbReference type="NCBI Taxonomy" id="76832"/>
    <lineage>
        <taxon>Bacteria</taxon>
        <taxon>Pseudomonadati</taxon>
        <taxon>Bacteroidota</taxon>
        <taxon>Flavobacteriia</taxon>
        <taxon>Flavobacteriales</taxon>
        <taxon>Flavobacteriaceae</taxon>
        <taxon>Myroides</taxon>
    </lineage>
</organism>
<dbReference type="EMBL" id="CP013690">
    <property type="protein sequence ID" value="ALU26446.1"/>
    <property type="molecule type" value="Genomic_DNA"/>
</dbReference>
<dbReference type="GO" id="GO:0016491">
    <property type="term" value="F:oxidoreductase activity"/>
    <property type="evidence" value="ECO:0007669"/>
    <property type="project" value="InterPro"/>
</dbReference>
<dbReference type="RefSeq" id="WP_006257021.1">
    <property type="nucleotide sequence ID" value="NZ_CP013690.1"/>
</dbReference>
<reference evidence="2 3" key="1">
    <citation type="journal article" date="2016" name="J. Zhejiang Univ. Sci. B">
        <title>Antibiotic resistance mechanisms of Myroides sp.</title>
        <authorList>
            <person name="Hu S."/>
            <person name="Yuan S."/>
            <person name="Qu H."/>
            <person name="Jiang T."/>
            <person name="Zhou Y."/>
            <person name="Wang M."/>
            <person name="Ming D."/>
        </authorList>
    </citation>
    <scope>NUCLEOTIDE SEQUENCE [LARGE SCALE GENOMIC DNA]</scope>
    <source>
        <strain evidence="2 3">PR63039</strain>
    </source>
</reference>
<evidence type="ECO:0000313" key="3">
    <source>
        <dbReference type="Proteomes" id="UP000069030"/>
    </source>
</evidence>
<dbReference type="PANTHER" id="PTHR30543:SF21">
    <property type="entry name" value="NAD(P)H-DEPENDENT FMN REDUCTASE LOT6"/>
    <property type="match status" value="1"/>
</dbReference>
<gene>
    <name evidence="2" type="ORF">AS202_09925</name>
</gene>
<dbReference type="KEGG" id="mod:AS202_09925"/>
<dbReference type="InterPro" id="IPR005025">
    <property type="entry name" value="FMN_Rdtase-like_dom"/>
</dbReference>
<dbReference type="InterPro" id="IPR029039">
    <property type="entry name" value="Flavoprotein-like_sf"/>
</dbReference>
<accession>A0AAI8G538</accession>
<feature type="domain" description="NADPH-dependent FMN reductase-like" evidence="1">
    <location>
        <begin position="1"/>
        <end position="143"/>
    </location>
</feature>
<name>A0AAI8G538_9FLAO</name>
<dbReference type="InterPro" id="IPR050712">
    <property type="entry name" value="NAD(P)H-dep_reductase"/>
</dbReference>